<keyword evidence="7" id="KW-0408">Iron</keyword>
<dbReference type="SFLD" id="SFLDG01067">
    <property type="entry name" value="SPASM/twitch_domain_containing"/>
    <property type="match status" value="1"/>
</dbReference>
<dbReference type="EC" id="4.1.99.22" evidence="2"/>
<dbReference type="NCBIfam" id="NF001199">
    <property type="entry name" value="PRK00164.2-1"/>
    <property type="match status" value="1"/>
</dbReference>
<dbReference type="CDD" id="cd01335">
    <property type="entry name" value="Radical_SAM"/>
    <property type="match status" value="1"/>
</dbReference>
<dbReference type="SUPFAM" id="SSF102114">
    <property type="entry name" value="Radical SAM enzymes"/>
    <property type="match status" value="1"/>
</dbReference>
<keyword evidence="11" id="KW-0456">Lyase</keyword>
<protein>
    <recommendedName>
        <fullName evidence="2">GTP 3',8-cyclase</fullName>
        <ecNumber evidence="2">4.1.99.22</ecNumber>
    </recommendedName>
</protein>
<proteinExistence type="inferred from homology"/>
<dbReference type="AlphaFoldDB" id="A0A6J6F3R8"/>
<dbReference type="NCBIfam" id="TIGR02666">
    <property type="entry name" value="moaA"/>
    <property type="match status" value="1"/>
</dbReference>
<dbReference type="PANTHER" id="PTHR22960:SF0">
    <property type="entry name" value="MOLYBDENUM COFACTOR BIOSYNTHESIS PROTEIN 1"/>
    <property type="match status" value="1"/>
</dbReference>
<keyword evidence="10" id="KW-0501">Molybdenum cofactor biosynthesis</keyword>
<dbReference type="GO" id="GO:0005525">
    <property type="term" value="F:GTP binding"/>
    <property type="evidence" value="ECO:0007669"/>
    <property type="project" value="UniProtKB-KW"/>
</dbReference>
<keyword evidence="4" id="KW-0949">S-adenosyl-L-methionine</keyword>
<evidence type="ECO:0000256" key="8">
    <source>
        <dbReference type="ARBA" id="ARBA00023014"/>
    </source>
</evidence>
<keyword evidence="8" id="KW-0411">Iron-sulfur</keyword>
<dbReference type="UniPathway" id="UPA00344"/>
<name>A0A6J6F3R8_9ZZZZ</name>
<dbReference type="EMBL" id="CAEZTR010000115">
    <property type="protein sequence ID" value="CAB4586014.1"/>
    <property type="molecule type" value="Genomic_DNA"/>
</dbReference>
<accession>A0A6J6F3R8</accession>
<dbReference type="EMBL" id="CAEZTG010000270">
    <property type="protein sequence ID" value="CAB4583186.1"/>
    <property type="molecule type" value="Genomic_DNA"/>
</dbReference>
<evidence type="ECO:0000256" key="3">
    <source>
        <dbReference type="ARBA" id="ARBA00022485"/>
    </source>
</evidence>
<dbReference type="GO" id="GO:0046872">
    <property type="term" value="F:metal ion binding"/>
    <property type="evidence" value="ECO:0007669"/>
    <property type="project" value="UniProtKB-KW"/>
</dbReference>
<evidence type="ECO:0000256" key="1">
    <source>
        <dbReference type="ARBA" id="ARBA00001966"/>
    </source>
</evidence>
<keyword evidence="9" id="KW-0342">GTP-binding</keyword>
<evidence type="ECO:0000256" key="12">
    <source>
        <dbReference type="ARBA" id="ARBA00048697"/>
    </source>
</evidence>
<sequence length="331" mass="36559">MAAEPTSLVDGFGRVHRDLRISVTDRCNFRCTYCMPAEGLDWMAREDLLTYEELTRVARVCVERFGFDGIRLTGGEPTVRANLPVLIDQLSSLGVDLSLTTNGTTLANLAPTLVSAGLERINISLDSLQRERFEQITRRDELDKVLEGIDVAVSAGLAPVKINCVVMRGVNDDEIVDFARFGRERGVTVRFIEFMPLDAQGEWTNEQVVTKAEIVAAIGDVFPLEPVAERESDPAARWRYVDGGGEFGVIPSVTEAFCESCDRVRLTADGMLRHCLFATRELDLRTLLRNEATDDDLAAAITAEVGAKWAGHQINQVHFIRPARSMSQIGG</sequence>
<dbReference type="SFLD" id="SFLDS00029">
    <property type="entry name" value="Radical_SAM"/>
    <property type="match status" value="1"/>
</dbReference>
<dbReference type="InterPro" id="IPR040064">
    <property type="entry name" value="MoaA-like"/>
</dbReference>
<gene>
    <name evidence="14" type="ORF">UFOPK1603_01916</name>
    <name evidence="15" type="ORF">UFOPK1711_01520</name>
</gene>
<dbReference type="PROSITE" id="PS01305">
    <property type="entry name" value="MOAA_NIFB_PQQE"/>
    <property type="match status" value="1"/>
</dbReference>
<dbReference type="HAMAP" id="MF_01225_B">
    <property type="entry name" value="MoaA_B"/>
    <property type="match status" value="1"/>
</dbReference>
<dbReference type="SFLD" id="SFLDG01383">
    <property type="entry name" value="cyclic_pyranopterin_phosphate"/>
    <property type="match status" value="1"/>
</dbReference>
<organism evidence="14">
    <name type="scientific">freshwater metagenome</name>
    <dbReference type="NCBI Taxonomy" id="449393"/>
    <lineage>
        <taxon>unclassified sequences</taxon>
        <taxon>metagenomes</taxon>
        <taxon>ecological metagenomes</taxon>
    </lineage>
</organism>
<dbReference type="InterPro" id="IPR010505">
    <property type="entry name" value="MoaA_twitch"/>
</dbReference>
<evidence type="ECO:0000256" key="2">
    <source>
        <dbReference type="ARBA" id="ARBA00012167"/>
    </source>
</evidence>
<evidence type="ECO:0000256" key="5">
    <source>
        <dbReference type="ARBA" id="ARBA00022723"/>
    </source>
</evidence>
<comment type="cofactor">
    <cofactor evidence="1">
        <name>[4Fe-4S] cluster</name>
        <dbReference type="ChEBI" id="CHEBI:49883"/>
    </cofactor>
</comment>
<evidence type="ECO:0000256" key="7">
    <source>
        <dbReference type="ARBA" id="ARBA00023004"/>
    </source>
</evidence>
<dbReference type="GO" id="GO:0061799">
    <property type="term" value="F:cyclic pyranopterin monophosphate synthase activity"/>
    <property type="evidence" value="ECO:0007669"/>
    <property type="project" value="TreeGrafter"/>
</dbReference>
<evidence type="ECO:0000313" key="14">
    <source>
        <dbReference type="EMBL" id="CAB4583186.1"/>
    </source>
</evidence>
<keyword evidence="5" id="KW-0479">Metal-binding</keyword>
<dbReference type="CDD" id="cd21117">
    <property type="entry name" value="Twitch_MoaA"/>
    <property type="match status" value="1"/>
</dbReference>
<dbReference type="GO" id="GO:0006777">
    <property type="term" value="P:Mo-molybdopterin cofactor biosynthetic process"/>
    <property type="evidence" value="ECO:0007669"/>
    <property type="project" value="UniProtKB-KW"/>
</dbReference>
<comment type="catalytic activity">
    <reaction evidence="12">
        <text>GTP + AH2 + S-adenosyl-L-methionine = (8S)-3',8-cyclo-7,8-dihydroguanosine 5'-triphosphate + 5'-deoxyadenosine + L-methionine + A + H(+)</text>
        <dbReference type="Rhea" id="RHEA:49576"/>
        <dbReference type="ChEBI" id="CHEBI:13193"/>
        <dbReference type="ChEBI" id="CHEBI:15378"/>
        <dbReference type="ChEBI" id="CHEBI:17319"/>
        <dbReference type="ChEBI" id="CHEBI:17499"/>
        <dbReference type="ChEBI" id="CHEBI:37565"/>
        <dbReference type="ChEBI" id="CHEBI:57844"/>
        <dbReference type="ChEBI" id="CHEBI:59789"/>
        <dbReference type="ChEBI" id="CHEBI:131766"/>
        <dbReference type="EC" id="4.1.99.22"/>
    </reaction>
</comment>
<dbReference type="InterPro" id="IPR058240">
    <property type="entry name" value="rSAM_sf"/>
</dbReference>
<keyword evidence="3" id="KW-0004">4Fe-4S</keyword>
<dbReference type="Gene3D" id="3.20.20.70">
    <property type="entry name" value="Aldolase class I"/>
    <property type="match status" value="1"/>
</dbReference>
<dbReference type="InterPro" id="IPR007197">
    <property type="entry name" value="rSAM"/>
</dbReference>
<evidence type="ECO:0000256" key="6">
    <source>
        <dbReference type="ARBA" id="ARBA00022741"/>
    </source>
</evidence>
<evidence type="ECO:0000256" key="4">
    <source>
        <dbReference type="ARBA" id="ARBA00022691"/>
    </source>
</evidence>
<dbReference type="PROSITE" id="PS51918">
    <property type="entry name" value="RADICAL_SAM"/>
    <property type="match status" value="1"/>
</dbReference>
<dbReference type="PANTHER" id="PTHR22960">
    <property type="entry name" value="MOLYBDOPTERIN COFACTOR SYNTHESIS PROTEIN A"/>
    <property type="match status" value="1"/>
</dbReference>
<dbReference type="GO" id="GO:0051539">
    <property type="term" value="F:4 iron, 4 sulfur cluster binding"/>
    <property type="evidence" value="ECO:0007669"/>
    <property type="project" value="UniProtKB-KW"/>
</dbReference>
<evidence type="ECO:0000256" key="10">
    <source>
        <dbReference type="ARBA" id="ARBA00023150"/>
    </source>
</evidence>
<evidence type="ECO:0000259" key="13">
    <source>
        <dbReference type="PROSITE" id="PS51918"/>
    </source>
</evidence>
<dbReference type="Pfam" id="PF06463">
    <property type="entry name" value="Mob_synth_C"/>
    <property type="match status" value="1"/>
</dbReference>
<dbReference type="SFLD" id="SFLDG01386">
    <property type="entry name" value="main_SPASM_domain-containing"/>
    <property type="match status" value="1"/>
</dbReference>
<keyword evidence="6" id="KW-0547">Nucleotide-binding</keyword>
<dbReference type="GO" id="GO:0061798">
    <property type="term" value="F:GTP 3',8'-cyclase activity"/>
    <property type="evidence" value="ECO:0007669"/>
    <property type="project" value="UniProtKB-EC"/>
</dbReference>
<dbReference type="InterPro" id="IPR000385">
    <property type="entry name" value="MoaA_NifB_PqqE_Fe-S-bd_CS"/>
</dbReference>
<dbReference type="InterPro" id="IPR050105">
    <property type="entry name" value="MoCo_biosynth_MoaA/MoaC"/>
</dbReference>
<dbReference type="InterPro" id="IPR013483">
    <property type="entry name" value="MoaA"/>
</dbReference>
<dbReference type="InterPro" id="IPR006638">
    <property type="entry name" value="Elp3/MiaA/NifB-like_rSAM"/>
</dbReference>
<reference evidence="14" key="1">
    <citation type="submission" date="2020-05" db="EMBL/GenBank/DDBJ databases">
        <authorList>
            <person name="Chiriac C."/>
            <person name="Salcher M."/>
            <person name="Ghai R."/>
            <person name="Kavagutti S V."/>
        </authorList>
    </citation>
    <scope>NUCLEOTIDE SEQUENCE</scope>
</reference>
<evidence type="ECO:0000256" key="9">
    <source>
        <dbReference type="ARBA" id="ARBA00023134"/>
    </source>
</evidence>
<evidence type="ECO:0000256" key="11">
    <source>
        <dbReference type="ARBA" id="ARBA00023239"/>
    </source>
</evidence>
<dbReference type="Pfam" id="PF04055">
    <property type="entry name" value="Radical_SAM"/>
    <property type="match status" value="1"/>
</dbReference>
<evidence type="ECO:0000313" key="15">
    <source>
        <dbReference type="EMBL" id="CAB4586014.1"/>
    </source>
</evidence>
<dbReference type="SMART" id="SM00729">
    <property type="entry name" value="Elp3"/>
    <property type="match status" value="1"/>
</dbReference>
<dbReference type="InterPro" id="IPR013785">
    <property type="entry name" value="Aldolase_TIM"/>
</dbReference>
<feature type="domain" description="Radical SAM core" evidence="13">
    <location>
        <begin position="11"/>
        <end position="225"/>
    </location>
</feature>